<dbReference type="InterPro" id="IPR008593">
    <property type="entry name" value="Dam_MeTrfase"/>
</dbReference>
<name>A0A8S5P827_9CAUD</name>
<sequence length="87" mass="10222">MSEFNKDCYRTPRYVFNALNRKYRFDVDACASADNSLCEKYFTENLDITKTEIQELVSEGSRVWMNPPYSNPTPFVQTAIDLMIHRD</sequence>
<dbReference type="GO" id="GO:0009007">
    <property type="term" value="F:site-specific DNA-methyltransferase (adenine-specific) activity"/>
    <property type="evidence" value="ECO:0007669"/>
    <property type="project" value="InterPro"/>
</dbReference>
<dbReference type="EMBL" id="BK015364">
    <property type="protein sequence ID" value="DAE03311.1"/>
    <property type="molecule type" value="Genomic_DNA"/>
</dbReference>
<dbReference type="GO" id="GO:0003677">
    <property type="term" value="F:DNA binding"/>
    <property type="evidence" value="ECO:0007669"/>
    <property type="project" value="InterPro"/>
</dbReference>
<proteinExistence type="predicted"/>
<dbReference type="Pfam" id="PF05869">
    <property type="entry name" value="Dam"/>
    <property type="match status" value="1"/>
</dbReference>
<dbReference type="GO" id="GO:0009307">
    <property type="term" value="P:DNA restriction-modification system"/>
    <property type="evidence" value="ECO:0007669"/>
    <property type="project" value="InterPro"/>
</dbReference>
<organism evidence="1">
    <name type="scientific">Podoviridae sp. ct9R41</name>
    <dbReference type="NCBI Taxonomy" id="2825227"/>
    <lineage>
        <taxon>Viruses</taxon>
        <taxon>Duplodnaviria</taxon>
        <taxon>Heunggongvirae</taxon>
        <taxon>Uroviricota</taxon>
        <taxon>Caudoviricetes</taxon>
    </lineage>
</organism>
<reference evidence="1" key="1">
    <citation type="journal article" date="2021" name="Proc. Natl. Acad. Sci. U.S.A.">
        <title>A Catalog of Tens of Thousands of Viruses from Human Metagenomes Reveals Hidden Associations with Chronic Diseases.</title>
        <authorList>
            <person name="Tisza M.J."/>
            <person name="Buck C.B."/>
        </authorList>
    </citation>
    <scope>NUCLEOTIDE SEQUENCE</scope>
    <source>
        <strain evidence="1">Ct9R41</strain>
    </source>
</reference>
<protein>
    <submittedName>
        <fullName evidence="1">DNA N-6-adenine-methyltransferase</fullName>
    </submittedName>
</protein>
<accession>A0A8S5P827</accession>
<evidence type="ECO:0000313" key="1">
    <source>
        <dbReference type="EMBL" id="DAE03311.1"/>
    </source>
</evidence>